<feature type="compositionally biased region" description="Low complexity" evidence="1">
    <location>
        <begin position="118"/>
        <end position="132"/>
    </location>
</feature>
<accession>A0A6J2PCB1</accession>
<feature type="region of interest" description="Disordered" evidence="1">
    <location>
        <begin position="534"/>
        <end position="555"/>
    </location>
</feature>
<reference evidence="3" key="1">
    <citation type="submission" date="2025-08" db="UniProtKB">
        <authorList>
            <consortium name="RefSeq"/>
        </authorList>
    </citation>
    <scope>IDENTIFICATION</scope>
</reference>
<evidence type="ECO:0000256" key="1">
    <source>
        <dbReference type="SAM" id="MobiDB-lite"/>
    </source>
</evidence>
<protein>
    <submittedName>
        <fullName evidence="3">Uncharacterized protein LOC115005911</fullName>
    </submittedName>
</protein>
<name>A0A6J2PCB1_COTGO</name>
<dbReference type="RefSeq" id="XP_029283743.1">
    <property type="nucleotide sequence ID" value="XM_029427883.1"/>
</dbReference>
<dbReference type="Proteomes" id="UP000504630">
    <property type="component" value="Unplaced"/>
</dbReference>
<gene>
    <name evidence="3" type="primary">LOC115005911</name>
</gene>
<dbReference type="GeneID" id="115005911"/>
<dbReference type="InParanoid" id="A0A6J2PCB1"/>
<proteinExistence type="predicted"/>
<dbReference type="OrthoDB" id="8937156at2759"/>
<dbReference type="KEGG" id="cgob:115005911"/>
<feature type="compositionally biased region" description="Polar residues" evidence="1">
    <location>
        <begin position="9"/>
        <end position="20"/>
    </location>
</feature>
<organism evidence="2 3">
    <name type="scientific">Cottoperca gobio</name>
    <name type="common">Frogmouth</name>
    <name type="synonym">Aphritis gobio</name>
    <dbReference type="NCBI Taxonomy" id="56716"/>
    <lineage>
        <taxon>Eukaryota</taxon>
        <taxon>Metazoa</taxon>
        <taxon>Chordata</taxon>
        <taxon>Craniata</taxon>
        <taxon>Vertebrata</taxon>
        <taxon>Euteleostomi</taxon>
        <taxon>Actinopterygii</taxon>
        <taxon>Neopterygii</taxon>
        <taxon>Teleostei</taxon>
        <taxon>Neoteleostei</taxon>
        <taxon>Acanthomorphata</taxon>
        <taxon>Eupercaria</taxon>
        <taxon>Perciformes</taxon>
        <taxon>Notothenioidei</taxon>
        <taxon>Bovichtidae</taxon>
        <taxon>Cottoperca</taxon>
    </lineage>
</organism>
<feature type="compositionally biased region" description="Polar residues" evidence="1">
    <location>
        <begin position="463"/>
        <end position="472"/>
    </location>
</feature>
<feature type="region of interest" description="Disordered" evidence="1">
    <location>
        <begin position="114"/>
        <end position="151"/>
    </location>
</feature>
<evidence type="ECO:0000313" key="3">
    <source>
        <dbReference type="RefSeq" id="XP_029283743.1"/>
    </source>
</evidence>
<dbReference type="AlphaFoldDB" id="A0A6J2PCB1"/>
<evidence type="ECO:0000313" key="2">
    <source>
        <dbReference type="Proteomes" id="UP000504630"/>
    </source>
</evidence>
<sequence length="680" mass="75658">MEGGGEMKTNVSRSTGTDSPSARCDDRAAAFRYVSERIQRDGTEEEEQEEDLCFDILSTFINSLGDQQWESIRERSREPLTQAHLAQVSRRIVRVVSELVLQVLVPALMSRLRAQDTSESSSSKSSKDSGSSAVKGRPYIKESSGSQSSDRCMLGKVVQPERLYALAALKCAAEVQSSSTNSSGSRARALAKVASWHDIERFLDAATGEVMTVIIKSFSCQERTAGAKRTDSAAYKILKDVAIKMRFSERQTPDEFDQESLHEYHCCCLGYLGKKLQNCTSKVKGSLTKSQKVDMKAKPEDRNTTYPMSVSSEEVAIDLSCSKFRENSLNALKEFLRTSLLMFPLDCIEGKDSYVDSVDSVDSVASKMHDIVVNSVTKLCQPQPRQFSWQQSENTIVSEEKVASSALMLKFNLQVILQNFLTSHKEASDKLKEVVKEEARRSLSELLSSRSDESAEDTLKGSVHSTPTTSCESSIKSMTKVVQSFLEEAEQSLKEDSSKSSEAVTGFEELISQDKLFTFSKVLADKLAGMFQEQTQSAPRSLDPNRKGWSDSELNKPTRGPVGIIMPSDQVYVFVEETVKHLLTSLIFPPPSWGMGHMIQVQSDASAAANWAESVEKYEAVIGFYSELMADQVMGTLSRTSASSRVRQEVTGPQKKKIHFFQELPSKIRRNWNTLTHKED</sequence>
<feature type="compositionally biased region" description="Basic and acidic residues" evidence="1">
    <location>
        <begin position="543"/>
        <end position="555"/>
    </location>
</feature>
<feature type="region of interest" description="Disordered" evidence="1">
    <location>
        <begin position="446"/>
        <end position="472"/>
    </location>
</feature>
<feature type="compositionally biased region" description="Basic and acidic residues" evidence="1">
    <location>
        <begin position="450"/>
        <end position="459"/>
    </location>
</feature>
<feature type="region of interest" description="Disordered" evidence="1">
    <location>
        <begin position="1"/>
        <end position="24"/>
    </location>
</feature>
<keyword evidence="2" id="KW-1185">Reference proteome</keyword>